<feature type="transmembrane region" description="Helical" evidence="1">
    <location>
        <begin position="127"/>
        <end position="147"/>
    </location>
</feature>
<accession>A0A6I6MRR8</accession>
<keyword evidence="1" id="KW-1133">Transmembrane helix</keyword>
<proteinExistence type="predicted"/>
<reference evidence="3" key="1">
    <citation type="submission" date="2019-12" db="EMBL/GenBank/DDBJ databases">
        <title>Complete genome of Terracaulis silvestris 0127_4.</title>
        <authorList>
            <person name="Vieira S."/>
            <person name="Riedel T."/>
            <person name="Sproer C."/>
            <person name="Pascual J."/>
            <person name="Boedeker C."/>
            <person name="Overmann J."/>
        </authorList>
    </citation>
    <scope>NUCLEOTIDE SEQUENCE [LARGE SCALE GENOMIC DNA]</scope>
    <source>
        <strain evidence="3">0127_4</strain>
    </source>
</reference>
<dbReference type="EMBL" id="CP047045">
    <property type="protein sequence ID" value="QGZ95497.1"/>
    <property type="molecule type" value="Genomic_DNA"/>
</dbReference>
<evidence type="ECO:0008006" key="4">
    <source>
        <dbReference type="Google" id="ProtNLM"/>
    </source>
</evidence>
<name>A0A6I6MRR8_9CAUL</name>
<keyword evidence="1" id="KW-0812">Transmembrane</keyword>
<keyword evidence="1" id="KW-0472">Membrane</keyword>
<keyword evidence="3" id="KW-1185">Reference proteome</keyword>
<organism evidence="2 3">
    <name type="scientific">Terricaulis silvestris</name>
    <dbReference type="NCBI Taxonomy" id="2686094"/>
    <lineage>
        <taxon>Bacteria</taxon>
        <taxon>Pseudomonadati</taxon>
        <taxon>Pseudomonadota</taxon>
        <taxon>Alphaproteobacteria</taxon>
        <taxon>Caulobacterales</taxon>
        <taxon>Caulobacteraceae</taxon>
        <taxon>Terricaulis</taxon>
    </lineage>
</organism>
<evidence type="ECO:0000313" key="3">
    <source>
        <dbReference type="Proteomes" id="UP000431269"/>
    </source>
</evidence>
<dbReference type="AlphaFoldDB" id="A0A6I6MRR8"/>
<dbReference type="Proteomes" id="UP000431269">
    <property type="component" value="Chromosome"/>
</dbReference>
<feature type="transmembrane region" description="Helical" evidence="1">
    <location>
        <begin position="93"/>
        <end position="115"/>
    </location>
</feature>
<evidence type="ECO:0000256" key="1">
    <source>
        <dbReference type="SAM" id="Phobius"/>
    </source>
</evidence>
<evidence type="ECO:0000313" key="2">
    <source>
        <dbReference type="EMBL" id="QGZ95497.1"/>
    </source>
</evidence>
<dbReference type="RefSeq" id="WP_158766353.1">
    <property type="nucleotide sequence ID" value="NZ_CP047045.1"/>
</dbReference>
<feature type="transmembrane region" description="Helical" evidence="1">
    <location>
        <begin position="60"/>
        <end position="81"/>
    </location>
</feature>
<sequence>MTKAVIAILLGGLIAGVLDITYACVHYGLVYDIPPTRIFQSVAAGVYGGEAARAGGLTTAGVGLALHLLLTTIMAAFFVAWTRMVPALNRWSLLSGPTYGLAIFALMQFVVLPLSAAGGGNHPEGQFLLGGLLIHAFGVGYVIALIAKRFAPQQA</sequence>
<gene>
    <name evidence="2" type="ORF">DSM104635_02346</name>
</gene>
<dbReference type="KEGG" id="tsv:DSM104635_02346"/>
<protein>
    <recommendedName>
        <fullName evidence="4">DUF1440 domain-containing protein</fullName>
    </recommendedName>
</protein>